<keyword evidence="6 13" id="KW-0808">Transferase</keyword>
<dbReference type="PANTHER" id="PTHR11712">
    <property type="entry name" value="POLYKETIDE SYNTHASE-RELATED"/>
    <property type="match status" value="1"/>
</dbReference>
<evidence type="ECO:0000313" key="16">
    <source>
        <dbReference type="Proteomes" id="UP000749040"/>
    </source>
</evidence>
<comment type="similarity">
    <text evidence="2 13">Belongs to the thiolase-like superfamily. Beta-ketoacyl-ACP synthases family.</text>
</comment>
<evidence type="ECO:0000256" key="11">
    <source>
        <dbReference type="ARBA" id="ARBA00039445"/>
    </source>
</evidence>
<protein>
    <recommendedName>
        <fullName evidence="11">Nodulation protein E</fullName>
    </recommendedName>
    <alternativeName>
        <fullName evidence="12">Host-specificity of nodulation protein B</fullName>
    </alternativeName>
</protein>
<evidence type="ECO:0000259" key="14">
    <source>
        <dbReference type="PROSITE" id="PS52004"/>
    </source>
</evidence>
<dbReference type="SMART" id="SM00825">
    <property type="entry name" value="PKS_KS"/>
    <property type="match status" value="1"/>
</dbReference>
<sequence length="371" mass="37407">MTAAVPQRRVPVVVTGLGVLSALGRGPEPLLAAAAAGDAAFGAVGRFDVAARRTRRAAHLPGPAPRLAEALLDAIGDALGQSDSGTPPGGLLLALHSDTLTGAVVQEVTARARDRHGIDGTVRTYTGACVASSSALADAAAAIAFGRAERLVVAAGYLVEPDTFAVFDAGGALSRDGEVRPFSRDRRGLLLGDGVAAAVLESADSAHLRGATPLATLAGWGRSGDGHHVSRPDPEGTGLARAVTAALTRAGLRPDDIGYVNANAPGSVLGDVSEARALRTVFGDRLADLPVSSTKSVHGHALEASALLEFVLTVHALRSGRLPVNAGYLAPDAECPLNLVLTPTTVHPPSHALTLNAAFGGANTALLIGAA</sequence>
<keyword evidence="16" id="KW-1185">Reference proteome</keyword>
<evidence type="ECO:0000256" key="9">
    <source>
        <dbReference type="ARBA" id="ARBA00023136"/>
    </source>
</evidence>
<keyword evidence="8" id="KW-1133">Transmembrane helix</keyword>
<evidence type="ECO:0000256" key="10">
    <source>
        <dbReference type="ARBA" id="ARBA00037576"/>
    </source>
</evidence>
<feature type="domain" description="Ketosynthase family 3 (KS3)" evidence="14">
    <location>
        <begin position="9"/>
        <end position="370"/>
    </location>
</feature>
<evidence type="ECO:0000256" key="6">
    <source>
        <dbReference type="ARBA" id="ARBA00022679"/>
    </source>
</evidence>
<proteinExistence type="inferred from homology"/>
<dbReference type="Proteomes" id="UP000749040">
    <property type="component" value="Unassembled WGS sequence"/>
</dbReference>
<keyword evidence="7" id="KW-0812">Transmembrane</keyword>
<dbReference type="InterPro" id="IPR000794">
    <property type="entry name" value="Beta-ketoacyl_synthase"/>
</dbReference>
<reference evidence="15 16" key="1">
    <citation type="submission" date="2021-01" db="EMBL/GenBank/DDBJ databases">
        <title>Streptomyces acididurans sp. nov., isolated from a peat swamp forest soil.</title>
        <authorList>
            <person name="Chantavorakit T."/>
            <person name="Duangmal K."/>
        </authorList>
    </citation>
    <scope>NUCLEOTIDE SEQUENCE [LARGE SCALE GENOMIC DNA]</scope>
    <source>
        <strain evidence="15 16">KK5PA1</strain>
    </source>
</reference>
<accession>A0ABS2U2K3</accession>
<keyword evidence="3" id="KW-0536">Nodulation</keyword>
<comment type="caution">
    <text evidence="15">The sequence shown here is derived from an EMBL/GenBank/DDBJ whole genome shotgun (WGS) entry which is preliminary data.</text>
</comment>
<evidence type="ECO:0000313" key="15">
    <source>
        <dbReference type="EMBL" id="MBM9509839.1"/>
    </source>
</evidence>
<comment type="subcellular location">
    <subcellularLocation>
        <location evidence="1">Cell inner membrane</location>
    </subcellularLocation>
</comment>
<evidence type="ECO:0000256" key="7">
    <source>
        <dbReference type="ARBA" id="ARBA00022692"/>
    </source>
</evidence>
<organism evidence="15 16">
    <name type="scientific">Actinacidiphila acididurans</name>
    <dbReference type="NCBI Taxonomy" id="2784346"/>
    <lineage>
        <taxon>Bacteria</taxon>
        <taxon>Bacillati</taxon>
        <taxon>Actinomycetota</taxon>
        <taxon>Actinomycetes</taxon>
        <taxon>Kitasatosporales</taxon>
        <taxon>Streptomycetaceae</taxon>
        <taxon>Actinacidiphila</taxon>
    </lineage>
</organism>
<dbReference type="Gene3D" id="3.40.47.10">
    <property type="match status" value="1"/>
</dbReference>
<gene>
    <name evidence="15" type="ORF">ITX44_35870</name>
</gene>
<dbReference type="RefSeq" id="WP_205363338.1">
    <property type="nucleotide sequence ID" value="NZ_JADKYB010000029.1"/>
</dbReference>
<dbReference type="InterPro" id="IPR014030">
    <property type="entry name" value="Ketoacyl_synth_N"/>
</dbReference>
<dbReference type="EMBL" id="JADKYB010000029">
    <property type="protein sequence ID" value="MBM9509839.1"/>
    <property type="molecule type" value="Genomic_DNA"/>
</dbReference>
<evidence type="ECO:0000256" key="1">
    <source>
        <dbReference type="ARBA" id="ARBA00004533"/>
    </source>
</evidence>
<dbReference type="Pfam" id="PF02801">
    <property type="entry name" value="Ketoacyl-synt_C"/>
    <property type="match status" value="1"/>
</dbReference>
<evidence type="ECO:0000256" key="4">
    <source>
        <dbReference type="ARBA" id="ARBA00022475"/>
    </source>
</evidence>
<evidence type="ECO:0000256" key="3">
    <source>
        <dbReference type="ARBA" id="ARBA00022458"/>
    </source>
</evidence>
<evidence type="ECO:0000256" key="8">
    <source>
        <dbReference type="ARBA" id="ARBA00022989"/>
    </source>
</evidence>
<dbReference type="InterPro" id="IPR016039">
    <property type="entry name" value="Thiolase-like"/>
</dbReference>
<dbReference type="PANTHER" id="PTHR11712:SF352">
    <property type="entry name" value="3-OXOACYL-[ACYL-CARRIER-PROTEIN] SYNTHASE"/>
    <property type="match status" value="1"/>
</dbReference>
<dbReference type="SUPFAM" id="SSF53901">
    <property type="entry name" value="Thiolase-like"/>
    <property type="match status" value="2"/>
</dbReference>
<evidence type="ECO:0000256" key="12">
    <source>
        <dbReference type="ARBA" id="ARBA00041756"/>
    </source>
</evidence>
<dbReference type="InterPro" id="IPR020841">
    <property type="entry name" value="PKS_Beta-ketoAc_synthase_dom"/>
</dbReference>
<comment type="function">
    <text evidence="10">Proposed to synthesize NOD factor fatty acyl chain. Involved in the synthesis of a highly unsaturated fatty acid moiety, which forms part of a lipo-oligosaccharide that is responsible for host specificity.</text>
</comment>
<keyword evidence="4" id="KW-1003">Cell membrane</keyword>
<keyword evidence="5" id="KW-0997">Cell inner membrane</keyword>
<dbReference type="InterPro" id="IPR014031">
    <property type="entry name" value="Ketoacyl_synth_C"/>
</dbReference>
<dbReference type="Pfam" id="PF00109">
    <property type="entry name" value="ketoacyl-synt"/>
    <property type="match status" value="1"/>
</dbReference>
<keyword evidence="9" id="KW-0472">Membrane</keyword>
<name>A0ABS2U2K3_9ACTN</name>
<evidence type="ECO:0000256" key="5">
    <source>
        <dbReference type="ARBA" id="ARBA00022519"/>
    </source>
</evidence>
<evidence type="ECO:0000256" key="13">
    <source>
        <dbReference type="RuleBase" id="RU003694"/>
    </source>
</evidence>
<evidence type="ECO:0000256" key="2">
    <source>
        <dbReference type="ARBA" id="ARBA00008467"/>
    </source>
</evidence>
<dbReference type="PROSITE" id="PS52004">
    <property type="entry name" value="KS3_2"/>
    <property type="match status" value="1"/>
</dbReference>